<dbReference type="InterPro" id="IPR045218">
    <property type="entry name" value="DA1-like"/>
</dbReference>
<evidence type="ECO:0000313" key="6">
    <source>
        <dbReference type="Proteomes" id="UP000250918"/>
    </source>
</evidence>
<dbReference type="SUPFAM" id="SSF57716">
    <property type="entry name" value="Glucocorticoid receptor-like (DNA-binding domain)"/>
    <property type="match status" value="2"/>
</dbReference>
<comment type="caution">
    <text evidence="5">The sequence shown here is derived from an EMBL/GenBank/DDBJ whole genome shotgun (WGS) entry which is preliminary data.</text>
</comment>
<proteinExistence type="predicted"/>
<evidence type="ECO:0000313" key="5">
    <source>
        <dbReference type="EMBL" id="PWB71061.1"/>
    </source>
</evidence>
<dbReference type="SMART" id="SM00132">
    <property type="entry name" value="LIM"/>
    <property type="match status" value="2"/>
</dbReference>
<feature type="domain" description="LIM zinc-binding" evidence="4">
    <location>
        <begin position="25"/>
        <end position="85"/>
    </location>
</feature>
<feature type="signal peptide" evidence="3">
    <location>
        <begin position="1"/>
        <end position="21"/>
    </location>
</feature>
<evidence type="ECO:0000256" key="3">
    <source>
        <dbReference type="SAM" id="SignalP"/>
    </source>
</evidence>
<dbReference type="Proteomes" id="UP000250918">
    <property type="component" value="Unassembled WGS sequence"/>
</dbReference>
<dbReference type="PANTHER" id="PTHR24209:SF7">
    <property type="entry name" value="PROTEIN DA1-RELATED 2"/>
    <property type="match status" value="1"/>
</dbReference>
<evidence type="ECO:0000256" key="2">
    <source>
        <dbReference type="ARBA" id="ARBA00022833"/>
    </source>
</evidence>
<dbReference type="PANTHER" id="PTHR24209">
    <property type="entry name" value="PROTEIN DA1-RELATED 2"/>
    <property type="match status" value="1"/>
</dbReference>
<name>A0A855X5N8_9BACT</name>
<sequence length="359" mass="40584">MLPKILATVLLALLLASATMADQQKVCASCRKPITSGQYIEADGRYWHANHFVCAYCGRPIGTDRYFTHDGRQYDSACYVNEISARCAYCGQPVGASWVTFEGRPYHKDCYTNSVALRCSFCGDVISGKYLQDQWGNTYHEYHRNEPRCQYCGRLFTAATNGGERFSDGRSECGLCLETAVRDKSEAEKIMREVKATLASLGIVIDRKNVPLKLVDAAQLAAHNGTGRSNRELEGLTQWEKRSWLYGLVDKYDFDIYILHSLPRTHYYATVAHELMHVWLTLNAPLDQNSAVVEGTCNYAAYLVLMRLGDEESDQIIRQMTGSNDPDYGEGFRQVKAQVELRTLAGWLDYLRRNAQASW</sequence>
<dbReference type="InterPro" id="IPR001781">
    <property type="entry name" value="Znf_LIM"/>
</dbReference>
<feature type="chain" id="PRO_5032410326" description="LIM zinc-binding domain-containing protein" evidence="3">
    <location>
        <begin position="22"/>
        <end position="359"/>
    </location>
</feature>
<dbReference type="EMBL" id="PQAP01000128">
    <property type="protein sequence ID" value="PWB71061.1"/>
    <property type="molecule type" value="Genomic_DNA"/>
</dbReference>
<dbReference type="InterPro" id="IPR022087">
    <property type="entry name" value="DA1-like_dom"/>
</dbReference>
<keyword evidence="3" id="KW-0732">Signal</keyword>
<dbReference type="GO" id="GO:0046872">
    <property type="term" value="F:metal ion binding"/>
    <property type="evidence" value="ECO:0007669"/>
    <property type="project" value="UniProtKB-KW"/>
</dbReference>
<protein>
    <recommendedName>
        <fullName evidence="4">LIM zinc-binding domain-containing protein</fullName>
    </recommendedName>
</protein>
<evidence type="ECO:0000259" key="4">
    <source>
        <dbReference type="PROSITE" id="PS50023"/>
    </source>
</evidence>
<reference evidence="5 6" key="1">
    <citation type="journal article" date="2018" name="ISME J.">
        <title>A methanotrophic archaeon couples anaerobic oxidation of methane to Fe(III) reduction.</title>
        <authorList>
            <person name="Cai C."/>
            <person name="Leu A.O."/>
            <person name="Xie G.J."/>
            <person name="Guo J."/>
            <person name="Feng Y."/>
            <person name="Zhao J.X."/>
            <person name="Tyson G.W."/>
            <person name="Yuan Z."/>
            <person name="Hu S."/>
        </authorList>
    </citation>
    <scope>NUCLEOTIDE SEQUENCE [LARGE SCALE GENOMIC DNA]</scope>
    <source>
        <strain evidence="5">FeB_12</strain>
    </source>
</reference>
<organism evidence="5 6">
    <name type="scientific">candidate division GN15 bacterium</name>
    <dbReference type="NCBI Taxonomy" id="2072418"/>
    <lineage>
        <taxon>Bacteria</taxon>
        <taxon>candidate division GN15</taxon>
    </lineage>
</organism>
<dbReference type="GO" id="GO:0043130">
    <property type="term" value="F:ubiquitin binding"/>
    <property type="evidence" value="ECO:0007669"/>
    <property type="project" value="TreeGrafter"/>
</dbReference>
<keyword evidence="2" id="KW-0862">Zinc</keyword>
<accession>A0A855X5N8</accession>
<dbReference type="PROSITE" id="PS00478">
    <property type="entry name" value="LIM_DOMAIN_1"/>
    <property type="match status" value="1"/>
</dbReference>
<dbReference type="Gene3D" id="2.10.110.10">
    <property type="entry name" value="Cysteine Rich Protein"/>
    <property type="match status" value="2"/>
</dbReference>
<dbReference type="PROSITE" id="PS50023">
    <property type="entry name" value="LIM_DOMAIN_2"/>
    <property type="match status" value="1"/>
</dbReference>
<dbReference type="AlphaFoldDB" id="A0A855X5N8"/>
<dbReference type="Pfam" id="PF12315">
    <property type="entry name" value="DA1-like"/>
    <property type="match status" value="1"/>
</dbReference>
<gene>
    <name evidence="5" type="ORF">C3F09_08370</name>
</gene>
<evidence type="ECO:0000256" key="1">
    <source>
        <dbReference type="ARBA" id="ARBA00022723"/>
    </source>
</evidence>
<dbReference type="CDD" id="cd08368">
    <property type="entry name" value="LIM"/>
    <property type="match status" value="1"/>
</dbReference>
<dbReference type="Pfam" id="PF00412">
    <property type="entry name" value="LIM"/>
    <property type="match status" value="1"/>
</dbReference>
<keyword evidence="1" id="KW-0479">Metal-binding</keyword>